<gene>
    <name evidence="2" type="ORF">CPB84DRAFT_1749462</name>
</gene>
<evidence type="ECO:0000256" key="1">
    <source>
        <dbReference type="SAM" id="Phobius"/>
    </source>
</evidence>
<keyword evidence="1" id="KW-0812">Transmembrane</keyword>
<keyword evidence="1" id="KW-1133">Transmembrane helix</keyword>
<reference evidence="2" key="1">
    <citation type="submission" date="2020-11" db="EMBL/GenBank/DDBJ databases">
        <authorList>
            <consortium name="DOE Joint Genome Institute"/>
            <person name="Ahrendt S."/>
            <person name="Riley R."/>
            <person name="Andreopoulos W."/>
            <person name="LaButti K."/>
            <person name="Pangilinan J."/>
            <person name="Ruiz-duenas F.J."/>
            <person name="Barrasa J.M."/>
            <person name="Sanchez-Garcia M."/>
            <person name="Camarero S."/>
            <person name="Miyauchi S."/>
            <person name="Serrano A."/>
            <person name="Linde D."/>
            <person name="Babiker R."/>
            <person name="Drula E."/>
            <person name="Ayuso-Fernandez I."/>
            <person name="Pacheco R."/>
            <person name="Padilla G."/>
            <person name="Ferreira P."/>
            <person name="Barriuso J."/>
            <person name="Kellner H."/>
            <person name="Castanera R."/>
            <person name="Alfaro M."/>
            <person name="Ramirez L."/>
            <person name="Pisabarro A.G."/>
            <person name="Kuo A."/>
            <person name="Tritt A."/>
            <person name="Lipzen A."/>
            <person name="He G."/>
            <person name="Yan M."/>
            <person name="Ng V."/>
            <person name="Cullen D."/>
            <person name="Martin F."/>
            <person name="Rosso M.-N."/>
            <person name="Henrissat B."/>
            <person name="Hibbett D."/>
            <person name="Martinez A.T."/>
            <person name="Grigoriev I.V."/>
        </authorList>
    </citation>
    <scope>NUCLEOTIDE SEQUENCE</scope>
    <source>
        <strain evidence="2">AH 44721</strain>
    </source>
</reference>
<dbReference type="OrthoDB" id="3213671at2759"/>
<accession>A0A9P5TKI1</accession>
<evidence type="ECO:0000313" key="2">
    <source>
        <dbReference type="EMBL" id="KAF8888734.1"/>
    </source>
</evidence>
<comment type="caution">
    <text evidence="2">The sequence shown here is derived from an EMBL/GenBank/DDBJ whole genome shotgun (WGS) entry which is preliminary data.</text>
</comment>
<keyword evidence="1" id="KW-0472">Membrane</keyword>
<dbReference type="Proteomes" id="UP000724874">
    <property type="component" value="Unassembled WGS sequence"/>
</dbReference>
<evidence type="ECO:0000313" key="3">
    <source>
        <dbReference type="Proteomes" id="UP000724874"/>
    </source>
</evidence>
<proteinExistence type="predicted"/>
<protein>
    <submittedName>
        <fullName evidence="2">Uncharacterized protein</fullName>
    </submittedName>
</protein>
<sequence>MANLIRLAKSGSDWTMNELLAFNIQVVPANTTVFFGNPELPQPSISPMILDNLQMPDGDILDDEQDFFLHLSSMESGFEESTVDDFASLLLCLLKYNSGRQCMICSRKEISFIMAGQWVDAKTDICIIEDGLFILLVQEDKHQGQAYLHNIEPQLVAEAIAAFHQNNRNRRLAGLPELTYKLMPGIVMIGTAVVFYLIPVTKTLEVAITMASYPADETIVFQFIPPVPDSAHYGNHGKGMRPLENQRIVLQCLEAFKKFVVL</sequence>
<dbReference type="EMBL" id="JADNYJ010000083">
    <property type="protein sequence ID" value="KAF8888734.1"/>
    <property type="molecule type" value="Genomic_DNA"/>
</dbReference>
<keyword evidence="3" id="KW-1185">Reference proteome</keyword>
<organism evidence="2 3">
    <name type="scientific">Gymnopilus junonius</name>
    <name type="common">Spectacular rustgill mushroom</name>
    <name type="synonym">Gymnopilus spectabilis subsp. junonius</name>
    <dbReference type="NCBI Taxonomy" id="109634"/>
    <lineage>
        <taxon>Eukaryota</taxon>
        <taxon>Fungi</taxon>
        <taxon>Dikarya</taxon>
        <taxon>Basidiomycota</taxon>
        <taxon>Agaricomycotina</taxon>
        <taxon>Agaricomycetes</taxon>
        <taxon>Agaricomycetidae</taxon>
        <taxon>Agaricales</taxon>
        <taxon>Agaricineae</taxon>
        <taxon>Hymenogastraceae</taxon>
        <taxon>Gymnopilus</taxon>
    </lineage>
</organism>
<dbReference type="AlphaFoldDB" id="A0A9P5TKI1"/>
<name>A0A9P5TKI1_GYMJU</name>
<feature type="transmembrane region" description="Helical" evidence="1">
    <location>
        <begin position="178"/>
        <end position="198"/>
    </location>
</feature>